<name>A0A562NYY7_9HYPH</name>
<evidence type="ECO:0000313" key="4">
    <source>
        <dbReference type="Proteomes" id="UP000317122"/>
    </source>
</evidence>
<sequence>MFRKTSMALAATLIMAGAAWADPIEGNWKTKDGDTAAISACGGSFCIKLTTGQYAGKSIGSMKASGGGKYVGSITKPSNGKTYSGSGALAGSSLKMTGCVLAVLCESQTWHKL</sequence>
<proteinExistence type="predicted"/>
<accession>A0A562NYY7</accession>
<organism evidence="3 4">
    <name type="scientific">Mesorhizobium tianshanense</name>
    <dbReference type="NCBI Taxonomy" id="39844"/>
    <lineage>
        <taxon>Bacteria</taxon>
        <taxon>Pseudomonadati</taxon>
        <taxon>Pseudomonadota</taxon>
        <taxon>Alphaproteobacteria</taxon>
        <taxon>Hyphomicrobiales</taxon>
        <taxon>Phyllobacteriaceae</taxon>
        <taxon>Mesorhizobium</taxon>
    </lineage>
</organism>
<reference evidence="3 4" key="1">
    <citation type="journal article" date="2015" name="Stand. Genomic Sci.">
        <title>Genomic Encyclopedia of Bacterial and Archaeal Type Strains, Phase III: the genomes of soil and plant-associated and newly described type strains.</title>
        <authorList>
            <person name="Whitman W.B."/>
            <person name="Woyke T."/>
            <person name="Klenk H.P."/>
            <person name="Zhou Y."/>
            <person name="Lilburn T.G."/>
            <person name="Beck B.J."/>
            <person name="De Vos P."/>
            <person name="Vandamme P."/>
            <person name="Eisen J.A."/>
            <person name="Garrity G."/>
            <person name="Hugenholtz P."/>
            <person name="Kyrpides N.C."/>
        </authorList>
    </citation>
    <scope>NUCLEOTIDE SEQUENCE [LARGE SCALE GENOMIC DNA]</scope>
    <source>
        <strain evidence="3 4">CGMCC 1.2546</strain>
    </source>
</reference>
<protein>
    <submittedName>
        <fullName evidence="3">Uncharacterized protein (DUF2147 family)</fullName>
    </submittedName>
</protein>
<dbReference type="PANTHER" id="PTHR36919:SF2">
    <property type="entry name" value="BLL6627 PROTEIN"/>
    <property type="match status" value="1"/>
</dbReference>
<feature type="domain" description="DUF2147" evidence="2">
    <location>
        <begin position="59"/>
        <end position="112"/>
    </location>
</feature>
<gene>
    <name evidence="3" type="ORF">IQ26_02672</name>
</gene>
<comment type="caution">
    <text evidence="3">The sequence shown here is derived from an EMBL/GenBank/DDBJ whole genome shotgun (WGS) entry which is preliminary data.</text>
</comment>
<evidence type="ECO:0000313" key="3">
    <source>
        <dbReference type="EMBL" id="TWI37389.1"/>
    </source>
</evidence>
<dbReference type="Gene3D" id="2.40.128.520">
    <property type="match status" value="1"/>
</dbReference>
<dbReference type="Pfam" id="PF09917">
    <property type="entry name" value="DUF2147"/>
    <property type="match status" value="1"/>
</dbReference>
<dbReference type="Proteomes" id="UP000317122">
    <property type="component" value="Unassembled WGS sequence"/>
</dbReference>
<dbReference type="RefSeq" id="WP_145717782.1">
    <property type="nucleotide sequence ID" value="NZ_BSPF01000025.1"/>
</dbReference>
<keyword evidence="4" id="KW-1185">Reference proteome</keyword>
<dbReference type="PANTHER" id="PTHR36919">
    <property type="entry name" value="BLR1215 PROTEIN"/>
    <property type="match status" value="1"/>
</dbReference>
<feature type="chain" id="PRO_5022129542" evidence="1">
    <location>
        <begin position="22"/>
        <end position="113"/>
    </location>
</feature>
<feature type="signal peptide" evidence="1">
    <location>
        <begin position="1"/>
        <end position="21"/>
    </location>
</feature>
<dbReference type="AlphaFoldDB" id="A0A562NYY7"/>
<evidence type="ECO:0000259" key="2">
    <source>
        <dbReference type="Pfam" id="PF09917"/>
    </source>
</evidence>
<keyword evidence="1" id="KW-0732">Signal</keyword>
<dbReference type="OrthoDB" id="9811671at2"/>
<dbReference type="EMBL" id="VLKT01000014">
    <property type="protein sequence ID" value="TWI37389.1"/>
    <property type="molecule type" value="Genomic_DNA"/>
</dbReference>
<evidence type="ECO:0000256" key="1">
    <source>
        <dbReference type="SAM" id="SignalP"/>
    </source>
</evidence>
<dbReference type="InterPro" id="IPR019223">
    <property type="entry name" value="DUF2147"/>
</dbReference>